<keyword evidence="6" id="KW-1185">Reference proteome</keyword>
<evidence type="ECO:0000256" key="2">
    <source>
        <dbReference type="ARBA" id="ARBA00022857"/>
    </source>
</evidence>
<dbReference type="Proteomes" id="UP000624709">
    <property type="component" value="Unassembled WGS sequence"/>
</dbReference>
<evidence type="ECO:0000313" key="5">
    <source>
        <dbReference type="EMBL" id="GIE72448.1"/>
    </source>
</evidence>
<evidence type="ECO:0000256" key="4">
    <source>
        <dbReference type="RuleBase" id="RU000363"/>
    </source>
</evidence>
<evidence type="ECO:0000256" key="3">
    <source>
        <dbReference type="ARBA" id="ARBA00023002"/>
    </source>
</evidence>
<evidence type="ECO:0000313" key="6">
    <source>
        <dbReference type="Proteomes" id="UP000624709"/>
    </source>
</evidence>
<reference evidence="5 6" key="1">
    <citation type="submission" date="2021-01" db="EMBL/GenBank/DDBJ databases">
        <title>Whole genome shotgun sequence of Actinoplanes palleronii NBRC 14916.</title>
        <authorList>
            <person name="Komaki H."/>
            <person name="Tamura T."/>
        </authorList>
    </citation>
    <scope>NUCLEOTIDE SEQUENCE [LARGE SCALE GENOMIC DNA]</scope>
    <source>
        <strain evidence="5 6">NBRC 14916</strain>
    </source>
</reference>
<dbReference type="EMBL" id="BOMS01000146">
    <property type="protein sequence ID" value="GIE72448.1"/>
    <property type="molecule type" value="Genomic_DNA"/>
</dbReference>
<comment type="similarity">
    <text evidence="1 4">Belongs to the short-chain dehydrogenases/reductases (SDR) family.</text>
</comment>
<dbReference type="InterPro" id="IPR020904">
    <property type="entry name" value="Sc_DH/Rdtase_CS"/>
</dbReference>
<organism evidence="5 6">
    <name type="scientific">Actinoplanes palleronii</name>
    <dbReference type="NCBI Taxonomy" id="113570"/>
    <lineage>
        <taxon>Bacteria</taxon>
        <taxon>Bacillati</taxon>
        <taxon>Actinomycetota</taxon>
        <taxon>Actinomycetes</taxon>
        <taxon>Micromonosporales</taxon>
        <taxon>Micromonosporaceae</taxon>
        <taxon>Actinoplanes</taxon>
    </lineage>
</organism>
<dbReference type="Pfam" id="PF00106">
    <property type="entry name" value="adh_short"/>
    <property type="match status" value="1"/>
</dbReference>
<proteinExistence type="inferred from homology"/>
<protein>
    <submittedName>
        <fullName evidence="5">SDR family NAD(P)-dependent oxidoreductase</fullName>
    </submittedName>
</protein>
<dbReference type="InterPro" id="IPR036291">
    <property type="entry name" value="NAD(P)-bd_dom_sf"/>
</dbReference>
<comment type="caution">
    <text evidence="5">The sequence shown here is derived from an EMBL/GenBank/DDBJ whole genome shotgun (WGS) entry which is preliminary data.</text>
</comment>
<dbReference type="PANTHER" id="PTHR43490">
    <property type="entry name" value="(+)-NEOMENTHOL DEHYDROGENASE"/>
    <property type="match status" value="1"/>
</dbReference>
<evidence type="ECO:0000256" key="1">
    <source>
        <dbReference type="ARBA" id="ARBA00006484"/>
    </source>
</evidence>
<dbReference type="PANTHER" id="PTHR43490:SF99">
    <property type="entry name" value="SHORT-CHAIN DEHYDROGENASE_REDUCTASE"/>
    <property type="match status" value="1"/>
</dbReference>
<accession>A0ABQ4BP45</accession>
<dbReference type="PROSITE" id="PS00061">
    <property type="entry name" value="ADH_SHORT"/>
    <property type="match status" value="1"/>
</dbReference>
<sequence>MTITLITGGNKGLGYETARRLVGLGHKVYLGARDEARGRAAAERLGAHLLVMDVAADASVAAAAAMLTEHEDRLDVLINNAGVFDAMVGAADATAEDMRRVYDVNVFGIVRVTRAFLPLLEAADAPAIVNVGSGLGSFGIVTDPGRFEAQWALPVYASSKAAVGMLTVQYAKALPGIRINAADPGPTATDFTNNQAAQTVREGAEPIVRLAALGGAAPTGTYSGRTGTIPW</sequence>
<dbReference type="PRINTS" id="PR00080">
    <property type="entry name" value="SDRFAMILY"/>
</dbReference>
<dbReference type="PRINTS" id="PR00081">
    <property type="entry name" value="GDHRDH"/>
</dbReference>
<keyword evidence="2" id="KW-0521">NADP</keyword>
<dbReference type="RefSeq" id="WP_203830161.1">
    <property type="nucleotide sequence ID" value="NZ_BAAATY010000051.1"/>
</dbReference>
<dbReference type="Gene3D" id="3.40.50.720">
    <property type="entry name" value="NAD(P)-binding Rossmann-like Domain"/>
    <property type="match status" value="1"/>
</dbReference>
<gene>
    <name evidence="5" type="ORF">Apa02nite_085560</name>
</gene>
<dbReference type="InterPro" id="IPR002347">
    <property type="entry name" value="SDR_fam"/>
</dbReference>
<dbReference type="SUPFAM" id="SSF51735">
    <property type="entry name" value="NAD(P)-binding Rossmann-fold domains"/>
    <property type="match status" value="1"/>
</dbReference>
<name>A0ABQ4BP45_9ACTN</name>
<keyword evidence="3" id="KW-0560">Oxidoreductase</keyword>